<dbReference type="OrthoDB" id="2689725at2759"/>
<reference evidence="2" key="1">
    <citation type="journal article" date="2020" name="New Phytol.">
        <title>Comparative genomics reveals dynamic genome evolution in host specialist ectomycorrhizal fungi.</title>
        <authorList>
            <person name="Lofgren L.A."/>
            <person name="Nguyen N.H."/>
            <person name="Vilgalys R."/>
            <person name="Ruytinx J."/>
            <person name="Liao H.L."/>
            <person name="Branco S."/>
            <person name="Kuo A."/>
            <person name="LaButti K."/>
            <person name="Lipzen A."/>
            <person name="Andreopoulos W."/>
            <person name="Pangilinan J."/>
            <person name="Riley R."/>
            <person name="Hundley H."/>
            <person name="Na H."/>
            <person name="Barry K."/>
            <person name="Grigoriev I.V."/>
            <person name="Stajich J.E."/>
            <person name="Kennedy P.G."/>
        </authorList>
    </citation>
    <scope>NUCLEOTIDE SEQUENCE</scope>
    <source>
        <strain evidence="2">DOB743</strain>
    </source>
</reference>
<evidence type="ECO:0000313" key="2">
    <source>
        <dbReference type="EMBL" id="KAG1780889.1"/>
    </source>
</evidence>
<protein>
    <recommendedName>
        <fullName evidence="4">CxC2-like cysteine cluster KDZ transposase-associated domain-containing protein</fullName>
    </recommendedName>
</protein>
<dbReference type="PANTHER" id="PTHR33096:SF1">
    <property type="entry name" value="CXC1-LIKE CYSTEINE CLUSTER ASSOCIATED WITH KDZ TRANSPOSASES DOMAIN-CONTAINING PROTEIN"/>
    <property type="match status" value="1"/>
</dbReference>
<gene>
    <name evidence="2" type="ORF">EV702DRAFT_1193717</name>
</gene>
<accession>A0A9P7A1S7</accession>
<feature type="region of interest" description="Disordered" evidence="1">
    <location>
        <begin position="772"/>
        <end position="803"/>
    </location>
</feature>
<dbReference type="Proteomes" id="UP000714275">
    <property type="component" value="Unassembled WGS sequence"/>
</dbReference>
<feature type="compositionally biased region" description="Acidic residues" evidence="1">
    <location>
        <begin position="780"/>
        <end position="789"/>
    </location>
</feature>
<dbReference type="Pfam" id="PF18758">
    <property type="entry name" value="KDZ"/>
    <property type="match status" value="1"/>
</dbReference>
<proteinExistence type="predicted"/>
<evidence type="ECO:0000256" key="1">
    <source>
        <dbReference type="SAM" id="MobiDB-lite"/>
    </source>
</evidence>
<evidence type="ECO:0008006" key="4">
    <source>
        <dbReference type="Google" id="ProtNLM"/>
    </source>
</evidence>
<keyword evidence="3" id="KW-1185">Reference proteome</keyword>
<sequence length="825" mass="93866">MLDISSLATETLSALSEMCSDPPMNDTPSDTIAEDFGVEMEWETLPQHLQENETFVCAIRDYTDAPWIGRRYKDSRTWRQRLRNPHANWATLIPSLVDAYLQWKSSTSHHCHCSMDELAYCANEYDFTVNTIDIFTLELSASISQSADCLSPSVALMSRGYIGNTPHQPSFAVTIRTLKLFRLLRLRKPSLSVEAFAKVPYRRSYRTILSSTFETYLTVLRAVKKRVNTALQCDTPNWRVQHACPPCSYVLANEPLLEFGRMYVFDGGNSAKQMLTPGERHAGDLCVFEDSDYLLPRTFVDGFANKVHPRSDPDLMRPTEADVVAETDDDLPVSISSQAIAAECSKNWKATASDEKKRMWNIFDETGIFLCACRHGFILWYADMVRSGELVKYPLSIIAKVLEVLESSSLGPLFKQMDCRMCVDVFHGFVHNYKCQTRHHPRGIKGAGLEDFGMAERIFSVSNALAPIIRYASTDNRHVSLDMFFKQWDAEKYLNLGTMIFNNYRQALDIITHETVMLTEAMASLGIVEGDFPLWQEEEVQYFSTLGQEPEYDVHVMVYVKLLQSLRDLECQSSTASSLFISSVPTDYQFQHSQNSYAVELSHTSKLETQWRYIAEKLDTVQCEVLAMEVKMGISRRWDAAKLEPPRPTLEWSKVSHYQFLDEFTLLCNTRQDIYDKPWAKPAIHETMCQHQCIQRAHKEILRCNVEIRRLHSAILDEQRHFKKVIGELEAAGSPLLVVVQEATKICTLVDRQLLVCITQVYSLPGFTGNPSPGIREGTVAEEDPVNDDLEPHSDNEADALEEDDLRTDIGTVVEYISDLAHTST</sequence>
<dbReference type="InterPro" id="IPR040521">
    <property type="entry name" value="KDZ"/>
</dbReference>
<dbReference type="AlphaFoldDB" id="A0A9P7A1S7"/>
<evidence type="ECO:0000313" key="3">
    <source>
        <dbReference type="Proteomes" id="UP000714275"/>
    </source>
</evidence>
<dbReference type="PANTHER" id="PTHR33096">
    <property type="entry name" value="CXC2 DOMAIN-CONTAINING PROTEIN"/>
    <property type="match status" value="1"/>
</dbReference>
<dbReference type="EMBL" id="JABBWD010000007">
    <property type="protein sequence ID" value="KAG1780889.1"/>
    <property type="molecule type" value="Genomic_DNA"/>
</dbReference>
<organism evidence="2 3">
    <name type="scientific">Suillus placidus</name>
    <dbReference type="NCBI Taxonomy" id="48579"/>
    <lineage>
        <taxon>Eukaryota</taxon>
        <taxon>Fungi</taxon>
        <taxon>Dikarya</taxon>
        <taxon>Basidiomycota</taxon>
        <taxon>Agaricomycotina</taxon>
        <taxon>Agaricomycetes</taxon>
        <taxon>Agaricomycetidae</taxon>
        <taxon>Boletales</taxon>
        <taxon>Suillineae</taxon>
        <taxon>Suillaceae</taxon>
        <taxon>Suillus</taxon>
    </lineage>
</organism>
<comment type="caution">
    <text evidence="2">The sequence shown here is derived from an EMBL/GenBank/DDBJ whole genome shotgun (WGS) entry which is preliminary data.</text>
</comment>
<name>A0A9P7A1S7_9AGAM</name>